<dbReference type="SUPFAM" id="SSF103481">
    <property type="entry name" value="Multidrug resistance efflux transporter EmrE"/>
    <property type="match status" value="1"/>
</dbReference>
<feature type="transmembrane region" description="Helical" evidence="1">
    <location>
        <begin position="129"/>
        <end position="147"/>
    </location>
</feature>
<gene>
    <name evidence="2" type="ORF">YBN1229_v1_0154</name>
</gene>
<evidence type="ECO:0000313" key="2">
    <source>
        <dbReference type="EMBL" id="CPR14980.1"/>
    </source>
</evidence>
<dbReference type="KEGG" id="fil:BN1229_v1_0150"/>
<feature type="transmembrane region" description="Helical" evidence="1">
    <location>
        <begin position="232"/>
        <end position="257"/>
    </location>
</feature>
<keyword evidence="1" id="KW-0812">Transmembrane</keyword>
<accession>A0A0D6JAW2</accession>
<keyword evidence="1" id="KW-0472">Membrane</keyword>
<dbReference type="RefSeq" id="WP_046475478.1">
    <property type="nucleotide sequence ID" value="NZ_LN829118.1"/>
</dbReference>
<evidence type="ECO:0008006" key="4">
    <source>
        <dbReference type="Google" id="ProtNLM"/>
    </source>
</evidence>
<feature type="transmembrane region" description="Helical" evidence="1">
    <location>
        <begin position="77"/>
        <end position="99"/>
    </location>
</feature>
<evidence type="ECO:0000256" key="1">
    <source>
        <dbReference type="SAM" id="Phobius"/>
    </source>
</evidence>
<feature type="transmembrane region" description="Helical" evidence="1">
    <location>
        <begin position="20"/>
        <end position="40"/>
    </location>
</feature>
<keyword evidence="3" id="KW-1185">Reference proteome</keyword>
<feature type="transmembrane region" description="Helical" evidence="1">
    <location>
        <begin position="46"/>
        <end position="65"/>
    </location>
</feature>
<keyword evidence="1" id="KW-1133">Transmembrane helix</keyword>
<feature type="transmembrane region" description="Helical" evidence="1">
    <location>
        <begin position="299"/>
        <end position="316"/>
    </location>
</feature>
<dbReference type="InterPro" id="IPR037185">
    <property type="entry name" value="EmrE-like"/>
</dbReference>
<dbReference type="EMBL" id="LN829119">
    <property type="protein sequence ID" value="CPR14980.1"/>
    <property type="molecule type" value="Genomic_DNA"/>
</dbReference>
<sequence length="330" mass="35203">MNIRWRDKTHGGLNGWLEAALFVIAISALTVLYAIAQAAGAHMSVFIFYTMAASAAGMLAITGWGKDAGDVILARQSWVFGTATVGLEALYFLLLGILTPAEASLALRLAVPVSLVIGWLFFSRTMTNRIWFGAAIIIVAVIPILWGLDNARIFSATLLALACALVVSIKTFASEFHPWNRRAETVREKLRVTGLVVLATTLIAATALICSVFLVVYGILPANPMTPEPAAFWHVPTLALALFCGAPVFIAMTYLTFSSVVKIGTESFLGTSALTPFSALALEALAAGFGILAVPNYDWKLIPLILLGVVGVFIVISGRHKSAPSEIPAR</sequence>
<protein>
    <recommendedName>
        <fullName evidence="4">EamA domain-containing protein</fullName>
    </recommendedName>
</protein>
<dbReference type="AlphaFoldDB" id="A0A0D6JAW2"/>
<organism evidence="2 3">
    <name type="scientific">Candidatus Filomicrobium marinum</name>
    <dbReference type="NCBI Taxonomy" id="1608628"/>
    <lineage>
        <taxon>Bacteria</taxon>
        <taxon>Pseudomonadati</taxon>
        <taxon>Pseudomonadota</taxon>
        <taxon>Alphaproteobacteria</taxon>
        <taxon>Hyphomicrobiales</taxon>
        <taxon>Hyphomicrobiaceae</taxon>
        <taxon>Filomicrobium</taxon>
    </lineage>
</organism>
<feature type="transmembrane region" description="Helical" evidence="1">
    <location>
        <begin position="269"/>
        <end position="293"/>
    </location>
</feature>
<name>A0A0D6JAW2_9HYPH</name>
<reference evidence="3" key="1">
    <citation type="submission" date="2015-02" db="EMBL/GenBank/DDBJ databases">
        <authorList>
            <person name="Chooi Y.-H."/>
        </authorList>
    </citation>
    <scope>NUCLEOTIDE SEQUENCE [LARGE SCALE GENOMIC DNA]</scope>
    <source>
        <strain evidence="3">strain Y</strain>
    </source>
</reference>
<dbReference type="KEGG" id="fiy:BN1229_v1_0154"/>
<evidence type="ECO:0000313" key="3">
    <source>
        <dbReference type="Proteomes" id="UP000033187"/>
    </source>
</evidence>
<dbReference type="Proteomes" id="UP000033187">
    <property type="component" value="Chromosome 1"/>
</dbReference>
<proteinExistence type="predicted"/>
<feature type="transmembrane region" description="Helical" evidence="1">
    <location>
        <begin position="194"/>
        <end position="220"/>
    </location>
</feature>
<feature type="transmembrane region" description="Helical" evidence="1">
    <location>
        <begin position="105"/>
        <end position="122"/>
    </location>
</feature>
<feature type="transmembrane region" description="Helical" evidence="1">
    <location>
        <begin position="153"/>
        <end position="173"/>
    </location>
</feature>